<accession>A0A859FF04</accession>
<dbReference type="PANTHER" id="PTHR22550">
    <property type="entry name" value="SPORE GERMINATION PROTEIN"/>
    <property type="match status" value="1"/>
</dbReference>
<dbReference type="RefSeq" id="WP_176008850.1">
    <property type="nucleotide sequence ID" value="NZ_CP041372.2"/>
</dbReference>
<proteinExistence type="inferred from homology"/>
<evidence type="ECO:0000256" key="5">
    <source>
        <dbReference type="SAM" id="MobiDB-lite"/>
    </source>
</evidence>
<feature type="transmembrane region" description="Helical" evidence="6">
    <location>
        <begin position="422"/>
        <end position="445"/>
    </location>
</feature>
<dbReference type="PANTHER" id="PTHR22550:SF5">
    <property type="entry name" value="LEUCINE ZIPPER PROTEIN 4"/>
    <property type="match status" value="1"/>
</dbReference>
<dbReference type="AlphaFoldDB" id="A0A859FF04"/>
<dbReference type="InterPro" id="IPR004995">
    <property type="entry name" value="Spore_Ger"/>
</dbReference>
<dbReference type="EMBL" id="CP041372">
    <property type="protein sequence ID" value="QKS70816.1"/>
    <property type="molecule type" value="Genomic_DNA"/>
</dbReference>
<gene>
    <name evidence="7" type="ORF">FLK61_29225</name>
</gene>
<organism evidence="7 8">
    <name type="scientific">Paenalkalicoccus suaedae</name>
    <dbReference type="NCBI Taxonomy" id="2592382"/>
    <lineage>
        <taxon>Bacteria</taxon>
        <taxon>Bacillati</taxon>
        <taxon>Bacillota</taxon>
        <taxon>Bacilli</taxon>
        <taxon>Bacillales</taxon>
        <taxon>Bacillaceae</taxon>
        <taxon>Paenalkalicoccus</taxon>
    </lineage>
</organism>
<feature type="compositionally biased region" description="Basic and acidic residues" evidence="5">
    <location>
        <begin position="1"/>
        <end position="22"/>
    </location>
</feature>
<keyword evidence="6" id="KW-0812">Transmembrane</keyword>
<sequence length="488" mass="55446">MKRWFKNTDDKNQSTDTRKKPAPEPVNADMDRNRRYIKEELHYSEDLHERTLSFANKQAGVYFFIDSVTDSDKLSNTLRSIYNRPLKNPDEVMSSINSIQVVDLSQAVARLIQGETILFFHDHPVCFSINTRLAIQRDVSQPESEQIVRGAHNGFVENIATNVYQVRHLIQQPSLTVRYEYLGKDKHTKVAIVYVDGLCDMHILEETRNRLRNIDTARLISSAVVEEHLEDHPYSPLPQYMSTERPDRCALNLLQGKIVLFIEGEAIALVLPVTFFSFYQSNDDYNSRWYAGTFFRLLRLFSFITAVTLPGIYIAIISFHYEIIPYGMTFVFKDAVEMIPYPPLIEAFFMELTLELIREAGVRLPSPIGQTIGIVGGLVIGDAVVNAGFVSSVMIIVVALTAISSFVVPANEMNMSIRLLRFPVMIMASLAGFVGIVFCLTLYLIHLCKLTSLGKPYFYPFAPFDPKGIWNEILRLPHVKPSQGSKLS</sequence>
<evidence type="ECO:0000256" key="3">
    <source>
        <dbReference type="ARBA" id="ARBA00023136"/>
    </source>
</evidence>
<dbReference type="Proteomes" id="UP000318138">
    <property type="component" value="Chromosome"/>
</dbReference>
<evidence type="ECO:0000313" key="8">
    <source>
        <dbReference type="Proteomes" id="UP000318138"/>
    </source>
</evidence>
<dbReference type="InterPro" id="IPR050768">
    <property type="entry name" value="UPF0353/GerABKA_families"/>
</dbReference>
<keyword evidence="6" id="KW-1133">Transmembrane helix</keyword>
<dbReference type="GO" id="GO:0005886">
    <property type="term" value="C:plasma membrane"/>
    <property type="evidence" value="ECO:0007669"/>
    <property type="project" value="UniProtKB-SubCell"/>
</dbReference>
<feature type="region of interest" description="Disordered" evidence="5">
    <location>
        <begin position="1"/>
        <end position="30"/>
    </location>
</feature>
<dbReference type="KEGG" id="psua:FLK61_29225"/>
<name>A0A859FF04_9BACI</name>
<dbReference type="PIRSF" id="PIRSF005690">
    <property type="entry name" value="GerBA"/>
    <property type="match status" value="1"/>
</dbReference>
<protein>
    <submittedName>
        <fullName evidence="7">Spore germination protein</fullName>
    </submittedName>
</protein>
<dbReference type="GO" id="GO:0009847">
    <property type="term" value="P:spore germination"/>
    <property type="evidence" value="ECO:0007669"/>
    <property type="project" value="UniProtKB-UniRule"/>
</dbReference>
<comment type="similarity">
    <text evidence="2 4">Belongs to the GerABKA family.</text>
</comment>
<feature type="transmembrane region" description="Helical" evidence="6">
    <location>
        <begin position="389"/>
        <end position="410"/>
    </location>
</feature>
<evidence type="ECO:0000256" key="4">
    <source>
        <dbReference type="PIRNR" id="PIRNR005690"/>
    </source>
</evidence>
<keyword evidence="8" id="KW-1185">Reference proteome</keyword>
<evidence type="ECO:0000256" key="6">
    <source>
        <dbReference type="SAM" id="Phobius"/>
    </source>
</evidence>
<keyword evidence="3 4" id="KW-0472">Membrane</keyword>
<reference evidence="8" key="1">
    <citation type="submission" date="2019-07" db="EMBL/GenBank/DDBJ databases">
        <title>Bacillus alkalisoli sp. nov. isolated from saline soil.</title>
        <authorList>
            <person name="Sun J.-Q."/>
            <person name="Xu L."/>
        </authorList>
    </citation>
    <scope>NUCLEOTIDE SEQUENCE [LARGE SCALE GENOMIC DNA]</scope>
    <source>
        <strain evidence="8">M4U3P1</strain>
    </source>
</reference>
<dbReference type="Pfam" id="PF03323">
    <property type="entry name" value="GerA"/>
    <property type="match status" value="1"/>
</dbReference>
<feature type="transmembrane region" description="Helical" evidence="6">
    <location>
        <begin position="258"/>
        <end position="279"/>
    </location>
</feature>
<comment type="subcellular location">
    <subcellularLocation>
        <location evidence="4">Cell membrane</location>
    </subcellularLocation>
    <subcellularLocation>
        <location evidence="1">Membrane</location>
        <topology evidence="1">Multi-pass membrane protein</topology>
    </subcellularLocation>
</comment>
<evidence type="ECO:0000256" key="2">
    <source>
        <dbReference type="ARBA" id="ARBA00005278"/>
    </source>
</evidence>
<evidence type="ECO:0000313" key="7">
    <source>
        <dbReference type="EMBL" id="QKS70816.1"/>
    </source>
</evidence>
<feature type="transmembrane region" description="Helical" evidence="6">
    <location>
        <begin position="300"/>
        <end position="321"/>
    </location>
</feature>
<evidence type="ECO:0000256" key="1">
    <source>
        <dbReference type="ARBA" id="ARBA00004141"/>
    </source>
</evidence>